<dbReference type="Pfam" id="PF10088">
    <property type="entry name" value="DUF2326"/>
    <property type="match status" value="1"/>
</dbReference>
<dbReference type="AlphaFoldDB" id="A0AB34L8S0"/>
<proteinExistence type="predicted"/>
<evidence type="ECO:0000313" key="4">
    <source>
        <dbReference type="Proteomes" id="UP000027850"/>
    </source>
</evidence>
<comment type="caution">
    <text evidence="3">The sequence shown here is derived from an EMBL/GenBank/DDBJ whole genome shotgun (WGS) entry which is preliminary data.</text>
</comment>
<dbReference type="Proteomes" id="UP000027850">
    <property type="component" value="Unassembled WGS sequence"/>
</dbReference>
<evidence type="ECO:0000259" key="2">
    <source>
        <dbReference type="Pfam" id="PF10088"/>
    </source>
</evidence>
<organism evidence="3 4">
    <name type="scientific">Parabacteroides distasonis str. 3776 D15 i</name>
    <dbReference type="NCBI Taxonomy" id="1339342"/>
    <lineage>
        <taxon>Bacteria</taxon>
        <taxon>Pseudomonadati</taxon>
        <taxon>Bacteroidota</taxon>
        <taxon>Bacteroidia</taxon>
        <taxon>Bacteroidales</taxon>
        <taxon>Tannerellaceae</taxon>
        <taxon>Parabacteroides</taxon>
    </lineage>
</organism>
<dbReference type="RefSeq" id="WP_036651321.1">
    <property type="nucleotide sequence ID" value="NZ_JNHK01000094.1"/>
</dbReference>
<reference evidence="3 4" key="1">
    <citation type="submission" date="2014-04" db="EMBL/GenBank/DDBJ databases">
        <authorList>
            <person name="Sears C."/>
            <person name="Carroll K."/>
            <person name="Sack B.R."/>
            <person name="Qadri F."/>
            <person name="Myers L.L."/>
            <person name="Chung G.-T."/>
            <person name="Escheverria P."/>
            <person name="Fraser C.M."/>
            <person name="Sadzewicz L."/>
            <person name="Shefchek K.A."/>
            <person name="Tallon L."/>
            <person name="Das S.P."/>
            <person name="Daugherty S."/>
            <person name="Mongodin E.F."/>
        </authorList>
    </citation>
    <scope>NUCLEOTIDE SEQUENCE [LARGE SCALE GENOMIC DNA]</scope>
    <source>
        <strain evidence="3 4">3776 D15 i</strain>
    </source>
</reference>
<keyword evidence="1" id="KW-0175">Coiled coil</keyword>
<gene>
    <name evidence="3" type="ORF">M091_2142</name>
</gene>
<feature type="coiled-coil region" evidence="1">
    <location>
        <begin position="164"/>
        <end position="191"/>
    </location>
</feature>
<protein>
    <recommendedName>
        <fullName evidence="2">DUF2326 domain-containing protein</fullName>
    </recommendedName>
</protein>
<feature type="domain" description="DUF2326" evidence="2">
    <location>
        <begin position="278"/>
        <end position="415"/>
    </location>
</feature>
<dbReference type="EMBL" id="JNHK01000094">
    <property type="protein sequence ID" value="KDS35571.1"/>
    <property type="molecule type" value="Genomic_DNA"/>
</dbReference>
<dbReference type="InterPro" id="IPR018760">
    <property type="entry name" value="DUF2326"/>
</dbReference>
<name>A0AB34L8S0_PARDI</name>
<sequence>MSEVEINVYQLYLLGLDNTLAYENFKTKTDLKKILPAIKQIESLLKEKYDLQSLNETNQNINKLRYEIKKLESAIASFRLSTEYEDVEKEANILTQTIKDNWYQNFVDKKRIEAYKESYSATENISITRIKNIYKELSVEFALQVKKTLAEAVQFRKKLSHNRKSFLEEEIKLLTELIEKRDEEINLLETKRAQLFSFLSAKEAIKDLTEAFGIISKKKSQLSDLESNTKILNELILEKNQIEAKQKTIDNQIFEYVTNLGVKIENLYEIFTDVYNSIYINLQNMSGFSIDYNKRKDKLIDISITMPDMYGKGKNAGRTLVYDLFLLLNSFKFSHNFPRFLVHDGIFDGVDKAHFIATYEFIEKIANSGTKIQYITTINEEGTLSEKFGNSDKVTPDRIEEEAILVLSSQTKLFNKDFDYLE</sequence>
<evidence type="ECO:0000313" key="3">
    <source>
        <dbReference type="EMBL" id="KDS35571.1"/>
    </source>
</evidence>
<evidence type="ECO:0000256" key="1">
    <source>
        <dbReference type="SAM" id="Coils"/>
    </source>
</evidence>
<accession>A0AB34L8S0</accession>